<keyword evidence="1" id="KW-0732">Signal</keyword>
<sequence>MKTILSIVLIFCTTYFSAQVSHIFSIGDNDTYSITFSKNGNNYDFDVFKVGENDKKKNFTLPKLDIVTFKNVIFQTLDSLTSPNKIARDDNKINKTIDEIFYTVVSNIDIIDDLNYAPIAGNLETNKIVNLYRDRRYLKPPYSQIKGLKFEITNTQIVFQNGFIQDVIVDGKIIKDADSKIDECIKLKDFENTELRFTNTYGIGLSSKKNIRNLERISLYINQKKNVDKNLLYSKRGDSVDLFKNNEIFIKLGEVIKSYEFKNDLYTNDFSPANIKVSIEGGKSTTLYKDKTYKILEARVFSDFLGFDSNKPNGLIQFELEKQFNFNTTRVKLMTYLFRSGIGFMEYLKLAGGVTKIEDNNRYLIPEMQDIKETSYLGQPILINKRYTTPIDVTNHQVWNIGLTSNIALIDMLLIKSQVHINAGFKFAQTKVQDSLRVLNSDDTVKSTLKEYNLNHWQFFPELVLNVLPETRYGFYASWRPKYLSLLTDGLEYYGALDPLTGARRGNISKWVNEYELLGYLYVNEEKQNGKLFVRWRLNAEMGYRKNNFSQFQLGYSFYVLGRGKQK</sequence>
<evidence type="ECO:0000313" key="2">
    <source>
        <dbReference type="EMBL" id="MBB4805889.1"/>
    </source>
</evidence>
<dbReference type="RefSeq" id="WP_184185823.1">
    <property type="nucleotide sequence ID" value="NZ_JACHLE010000001.1"/>
</dbReference>
<reference evidence="2 3" key="1">
    <citation type="submission" date="2020-08" db="EMBL/GenBank/DDBJ databases">
        <title>Functional genomics of gut bacteria from endangered species of beetles.</title>
        <authorList>
            <person name="Carlos-Shanley C."/>
        </authorList>
    </citation>
    <scope>NUCLEOTIDE SEQUENCE [LARGE SCALE GENOMIC DNA]</scope>
    <source>
        <strain evidence="2 3">S00151</strain>
    </source>
</reference>
<evidence type="ECO:0000313" key="3">
    <source>
        <dbReference type="Proteomes" id="UP000592180"/>
    </source>
</evidence>
<comment type="caution">
    <text evidence="2">The sequence shown here is derived from an EMBL/GenBank/DDBJ whole genome shotgun (WGS) entry which is preliminary data.</text>
</comment>
<dbReference type="EMBL" id="JACHLE010000001">
    <property type="protein sequence ID" value="MBB4805889.1"/>
    <property type="molecule type" value="Genomic_DNA"/>
</dbReference>
<feature type="signal peptide" evidence="1">
    <location>
        <begin position="1"/>
        <end position="18"/>
    </location>
</feature>
<proteinExistence type="predicted"/>
<feature type="chain" id="PRO_5032757840" evidence="1">
    <location>
        <begin position="19"/>
        <end position="567"/>
    </location>
</feature>
<organism evidence="2 3">
    <name type="scientific">Chryseobacterium defluvii</name>
    <dbReference type="NCBI Taxonomy" id="160396"/>
    <lineage>
        <taxon>Bacteria</taxon>
        <taxon>Pseudomonadati</taxon>
        <taxon>Bacteroidota</taxon>
        <taxon>Flavobacteriia</taxon>
        <taxon>Flavobacteriales</taxon>
        <taxon>Weeksellaceae</taxon>
        <taxon>Chryseobacterium group</taxon>
        <taxon>Chryseobacterium</taxon>
    </lineage>
</organism>
<dbReference type="Proteomes" id="UP000592180">
    <property type="component" value="Unassembled WGS sequence"/>
</dbReference>
<evidence type="ECO:0000256" key="1">
    <source>
        <dbReference type="SAM" id="SignalP"/>
    </source>
</evidence>
<gene>
    <name evidence="2" type="ORF">HNP38_001161</name>
</gene>
<accession>A0A840K987</accession>
<dbReference type="AlphaFoldDB" id="A0A840K987"/>
<name>A0A840K987_9FLAO</name>
<keyword evidence="3" id="KW-1185">Reference proteome</keyword>
<protein>
    <submittedName>
        <fullName evidence="2">Uncharacterized protein</fullName>
    </submittedName>
</protein>